<dbReference type="EMBL" id="JAUDFV010000138">
    <property type="protein sequence ID" value="KAL2725646.1"/>
    <property type="molecule type" value="Genomic_DNA"/>
</dbReference>
<keyword evidence="3" id="KW-1185">Reference proteome</keyword>
<feature type="compositionally biased region" description="Basic and acidic residues" evidence="1">
    <location>
        <begin position="1"/>
        <end position="10"/>
    </location>
</feature>
<reference evidence="2 3" key="1">
    <citation type="journal article" date="2024" name="Ann. Entomol. Soc. Am.">
        <title>Genomic analyses of the southern and eastern yellowjacket wasps (Hymenoptera: Vespidae) reveal evolutionary signatures of social life.</title>
        <authorList>
            <person name="Catto M.A."/>
            <person name="Caine P.B."/>
            <person name="Orr S.E."/>
            <person name="Hunt B.G."/>
            <person name="Goodisman M.A.D."/>
        </authorList>
    </citation>
    <scope>NUCLEOTIDE SEQUENCE [LARGE SCALE GENOMIC DNA]</scope>
    <source>
        <strain evidence="2">233</strain>
        <tissue evidence="2">Head and thorax</tissue>
    </source>
</reference>
<accession>A0ABD2AZ69</accession>
<feature type="compositionally biased region" description="Low complexity" evidence="1">
    <location>
        <begin position="12"/>
        <end position="23"/>
    </location>
</feature>
<gene>
    <name evidence="2" type="ORF">V1478_008319</name>
</gene>
<dbReference type="Proteomes" id="UP001607302">
    <property type="component" value="Unassembled WGS sequence"/>
</dbReference>
<feature type="region of interest" description="Disordered" evidence="1">
    <location>
        <begin position="1"/>
        <end position="24"/>
    </location>
</feature>
<organism evidence="2 3">
    <name type="scientific">Vespula squamosa</name>
    <name type="common">Southern yellow jacket</name>
    <name type="synonym">Wasp</name>
    <dbReference type="NCBI Taxonomy" id="30214"/>
    <lineage>
        <taxon>Eukaryota</taxon>
        <taxon>Metazoa</taxon>
        <taxon>Ecdysozoa</taxon>
        <taxon>Arthropoda</taxon>
        <taxon>Hexapoda</taxon>
        <taxon>Insecta</taxon>
        <taxon>Pterygota</taxon>
        <taxon>Neoptera</taxon>
        <taxon>Endopterygota</taxon>
        <taxon>Hymenoptera</taxon>
        <taxon>Apocrita</taxon>
        <taxon>Aculeata</taxon>
        <taxon>Vespoidea</taxon>
        <taxon>Vespidae</taxon>
        <taxon>Vespinae</taxon>
        <taxon>Vespula</taxon>
    </lineage>
</organism>
<comment type="caution">
    <text evidence="2">The sequence shown here is derived from an EMBL/GenBank/DDBJ whole genome shotgun (WGS) entry which is preliminary data.</text>
</comment>
<evidence type="ECO:0000256" key="1">
    <source>
        <dbReference type="SAM" id="MobiDB-lite"/>
    </source>
</evidence>
<dbReference type="AlphaFoldDB" id="A0ABD2AZ69"/>
<evidence type="ECO:0000313" key="2">
    <source>
        <dbReference type="EMBL" id="KAL2725646.1"/>
    </source>
</evidence>
<proteinExistence type="predicted"/>
<evidence type="ECO:0000313" key="3">
    <source>
        <dbReference type="Proteomes" id="UP001607302"/>
    </source>
</evidence>
<protein>
    <submittedName>
        <fullName evidence="2">Uncharacterized protein</fullName>
    </submittedName>
</protein>
<name>A0ABD2AZ69_VESSQ</name>
<sequence>MAVRLLDRLKSRPSGRSSSKRSGQPYAYLANTSKPMMWRRLGSISMIQDMQISIMIEFENCVIIVEKKELDEGTKKRYVRRGDWSRERPGVGCAISPAGDMWSGQQVISITCKYAWTLLVCDTCIYRSMYHGYSRTPNSTHVERLYHRFRIQRITRKEEEDRLVTLSISCLTKPDVAGRGRSRDDSTLFTKRRFTDDELMASKH</sequence>